<sequence>MGADGTQKWSRGHSTRELNRVFLAAGFERRGEEWVLDTAELRWWVYLATAKHDPHQHELAVGSLVLRDGEPDAEAMRPATFSLDDLPGASRRVYRDTDEAAHDPLVLDAETLLIPLLKRLPTIDSVIELWLAGDISAGTPSSSRPMQIWTAWRLATECDRSVLADRALRMAETARWTPGARRLLIDLGMPLEGRPGKYRNVSFVDRLVQRAYVRRFSPVTDERRMPL</sequence>
<dbReference type="EMBL" id="JFYO01000002">
    <property type="protein sequence ID" value="EZP29169.1"/>
    <property type="molecule type" value="Genomic_DNA"/>
</dbReference>
<evidence type="ECO:0000313" key="2">
    <source>
        <dbReference type="Proteomes" id="UP000024001"/>
    </source>
</evidence>
<gene>
    <name evidence="1" type="ORF">BW34_00686</name>
</gene>
<dbReference type="RefSeq" id="WP_060915890.1">
    <property type="nucleotide sequence ID" value="NZ_JFYO01000002.1"/>
</dbReference>
<dbReference type="AlphaFoldDB" id="A0A031FWH7"/>
<dbReference type="PATRIC" id="fig|273677.3.peg.671"/>
<comment type="caution">
    <text evidence="1">The sequence shown here is derived from an EMBL/GenBank/DDBJ whole genome shotgun (WGS) entry which is preliminary data.</text>
</comment>
<dbReference type="OrthoDB" id="5078725at2"/>
<name>A0A031FWH7_9MICO</name>
<organism evidence="1 2">
    <name type="scientific">Microbacterium oleivorans</name>
    <dbReference type="NCBI Taxonomy" id="273677"/>
    <lineage>
        <taxon>Bacteria</taxon>
        <taxon>Bacillati</taxon>
        <taxon>Actinomycetota</taxon>
        <taxon>Actinomycetes</taxon>
        <taxon>Micrococcales</taxon>
        <taxon>Microbacteriaceae</taxon>
        <taxon>Microbacterium</taxon>
    </lineage>
</organism>
<reference evidence="1 2" key="1">
    <citation type="submission" date="2014-03" db="EMBL/GenBank/DDBJ databases">
        <title>Draft Genome Sequences of 13 Willow Endophytes.</title>
        <authorList>
            <person name="Gan H.Y."/>
            <person name="Gan H.M."/>
            <person name="Savka M.A."/>
            <person name="Hudson A.O."/>
        </authorList>
    </citation>
    <scope>NUCLEOTIDE SEQUENCE [LARGE SCALE GENOMIC DNA]</scope>
    <source>
        <strain evidence="1 2">RIT293</strain>
    </source>
</reference>
<protein>
    <submittedName>
        <fullName evidence="1">Uncharacterized protein</fullName>
    </submittedName>
</protein>
<accession>A0A031FWH7</accession>
<dbReference type="Proteomes" id="UP000024001">
    <property type="component" value="Unassembled WGS sequence"/>
</dbReference>
<proteinExistence type="predicted"/>
<evidence type="ECO:0000313" key="1">
    <source>
        <dbReference type="EMBL" id="EZP29169.1"/>
    </source>
</evidence>
<keyword evidence="2" id="KW-1185">Reference proteome</keyword>